<gene>
    <name evidence="2" type="ORF">C4D60_Mb09t13460</name>
</gene>
<accession>A0A4S8IHH6</accession>
<sequence>MSAICLDSHTAPTDTSGGRGIHSQPTLLIFRSQPSRSSYSPPSPMLASYLSMWDYRPPPAPLFLDLASFLCREHTHAQLIIGASKGFFALGFTLWGKKIASCVGIGVIHLYKDLLKVKKSESV</sequence>
<organism evidence="2 3">
    <name type="scientific">Musa balbisiana</name>
    <name type="common">Banana</name>
    <dbReference type="NCBI Taxonomy" id="52838"/>
    <lineage>
        <taxon>Eukaryota</taxon>
        <taxon>Viridiplantae</taxon>
        <taxon>Streptophyta</taxon>
        <taxon>Embryophyta</taxon>
        <taxon>Tracheophyta</taxon>
        <taxon>Spermatophyta</taxon>
        <taxon>Magnoliopsida</taxon>
        <taxon>Liliopsida</taxon>
        <taxon>Zingiberales</taxon>
        <taxon>Musaceae</taxon>
        <taxon>Musa</taxon>
    </lineage>
</organism>
<evidence type="ECO:0000313" key="3">
    <source>
        <dbReference type="Proteomes" id="UP000317650"/>
    </source>
</evidence>
<feature type="region of interest" description="Disordered" evidence="1">
    <location>
        <begin position="1"/>
        <end position="23"/>
    </location>
</feature>
<keyword evidence="3" id="KW-1185">Reference proteome</keyword>
<comment type="caution">
    <text evidence="2">The sequence shown here is derived from an EMBL/GenBank/DDBJ whole genome shotgun (WGS) entry which is preliminary data.</text>
</comment>
<evidence type="ECO:0000256" key="1">
    <source>
        <dbReference type="SAM" id="MobiDB-lite"/>
    </source>
</evidence>
<dbReference type="EMBL" id="PYDT01000010">
    <property type="protein sequence ID" value="THU47244.1"/>
    <property type="molecule type" value="Genomic_DNA"/>
</dbReference>
<dbReference type="Proteomes" id="UP000317650">
    <property type="component" value="Chromosome 9"/>
</dbReference>
<evidence type="ECO:0000313" key="2">
    <source>
        <dbReference type="EMBL" id="THU47244.1"/>
    </source>
</evidence>
<protein>
    <submittedName>
        <fullName evidence="2">Uncharacterized protein</fullName>
    </submittedName>
</protein>
<proteinExistence type="predicted"/>
<name>A0A4S8IHH6_MUSBA</name>
<dbReference type="AlphaFoldDB" id="A0A4S8IHH6"/>
<reference evidence="2 3" key="1">
    <citation type="journal article" date="2019" name="Nat. Plants">
        <title>Genome sequencing of Musa balbisiana reveals subgenome evolution and function divergence in polyploid bananas.</title>
        <authorList>
            <person name="Yao X."/>
        </authorList>
    </citation>
    <scope>NUCLEOTIDE SEQUENCE [LARGE SCALE GENOMIC DNA]</scope>
    <source>
        <strain evidence="3">cv. DH-PKW</strain>
        <tissue evidence="2">Leaves</tissue>
    </source>
</reference>